<name>A0A835ARQ2_9POAL</name>
<proteinExistence type="inferred from homology"/>
<evidence type="ECO:0000313" key="4">
    <source>
        <dbReference type="EMBL" id="KAF8666898.1"/>
    </source>
</evidence>
<reference evidence="4" key="1">
    <citation type="submission" date="2020-07" db="EMBL/GenBank/DDBJ databases">
        <title>Genome sequence and genetic diversity analysis of an under-domesticated orphan crop, white fonio (Digitaria exilis).</title>
        <authorList>
            <person name="Bennetzen J.L."/>
            <person name="Chen S."/>
            <person name="Ma X."/>
            <person name="Wang X."/>
            <person name="Yssel A.E.J."/>
            <person name="Chaluvadi S.R."/>
            <person name="Johnson M."/>
            <person name="Gangashetty P."/>
            <person name="Hamidou F."/>
            <person name="Sanogo M.D."/>
            <person name="Zwaenepoel A."/>
            <person name="Wallace J."/>
            <person name="Van De Peer Y."/>
            <person name="Van Deynze A."/>
        </authorList>
    </citation>
    <scope>NUCLEOTIDE SEQUENCE</scope>
    <source>
        <tissue evidence="4">Leaves</tissue>
    </source>
</reference>
<dbReference type="GO" id="GO:0036297">
    <property type="term" value="P:interstrand cross-link repair"/>
    <property type="evidence" value="ECO:0007669"/>
    <property type="project" value="TreeGrafter"/>
</dbReference>
<sequence>MTLIGAALAAGRARPFRSTVARLAAALFSFVTYSAAGPAAGEIDYSTLPMSSPLARFRDRRALAITDITATVTPSPKDRAFHISLYLGRTGQMCSHRAVLIVSVLLAAGMVPKTDGVRARTREAGEDRGHEGRFGPSRSARERGETSISGSLKQNAASSTRFYLEMRPIPSGHCRFGVVEGLWMIGTIDEIQLPRNGTSIQPILVDTKTRGRRKSPPEAQKRNGRFAPYCCFNNHLKERMADLPRYWQVCSLKALLL</sequence>
<feature type="signal peptide" evidence="3">
    <location>
        <begin position="1"/>
        <end position="36"/>
    </location>
</feature>
<evidence type="ECO:0000256" key="1">
    <source>
        <dbReference type="ARBA" id="ARBA00009797"/>
    </source>
</evidence>
<gene>
    <name evidence="4" type="ORF">HU200_053425</name>
</gene>
<organism evidence="4 5">
    <name type="scientific">Digitaria exilis</name>
    <dbReference type="NCBI Taxonomy" id="1010633"/>
    <lineage>
        <taxon>Eukaryota</taxon>
        <taxon>Viridiplantae</taxon>
        <taxon>Streptophyta</taxon>
        <taxon>Embryophyta</taxon>
        <taxon>Tracheophyta</taxon>
        <taxon>Spermatophyta</taxon>
        <taxon>Magnoliopsida</taxon>
        <taxon>Liliopsida</taxon>
        <taxon>Poales</taxon>
        <taxon>Poaceae</taxon>
        <taxon>PACMAD clade</taxon>
        <taxon>Panicoideae</taxon>
        <taxon>Panicodae</taxon>
        <taxon>Paniceae</taxon>
        <taxon>Anthephorinae</taxon>
        <taxon>Digitaria</taxon>
    </lineage>
</organism>
<feature type="compositionally biased region" description="Basic and acidic residues" evidence="2">
    <location>
        <begin position="117"/>
        <end position="145"/>
    </location>
</feature>
<dbReference type="Proteomes" id="UP000636709">
    <property type="component" value="Unassembled WGS sequence"/>
</dbReference>
<dbReference type="EMBL" id="JACEFO010002305">
    <property type="protein sequence ID" value="KAF8666898.1"/>
    <property type="molecule type" value="Genomic_DNA"/>
</dbReference>
<evidence type="ECO:0000256" key="2">
    <source>
        <dbReference type="SAM" id="MobiDB-lite"/>
    </source>
</evidence>
<feature type="region of interest" description="Disordered" evidence="2">
    <location>
        <begin position="117"/>
        <end position="153"/>
    </location>
</feature>
<dbReference type="GO" id="GO:0005634">
    <property type="term" value="C:nucleus"/>
    <property type="evidence" value="ECO:0007669"/>
    <property type="project" value="TreeGrafter"/>
</dbReference>
<protein>
    <recommendedName>
        <fullName evidence="6">PD-(D/E)XK endonuclease-like domain-containing protein</fullName>
    </recommendedName>
</protein>
<dbReference type="OrthoDB" id="354769at2759"/>
<accession>A0A835ARQ2</accession>
<comment type="similarity">
    <text evidence="1">Belongs to the EXO5 family.</text>
</comment>
<comment type="caution">
    <text evidence="4">The sequence shown here is derived from an EMBL/GenBank/DDBJ whole genome shotgun (WGS) entry which is preliminary data.</text>
</comment>
<dbReference type="InterPro" id="IPR019190">
    <property type="entry name" value="EXOV"/>
</dbReference>
<keyword evidence="5" id="KW-1185">Reference proteome</keyword>
<dbReference type="AlphaFoldDB" id="A0A835ARQ2"/>
<dbReference type="PANTHER" id="PTHR14464:SF4">
    <property type="entry name" value="EXONUCLEASE V"/>
    <property type="match status" value="1"/>
</dbReference>
<evidence type="ECO:0000313" key="5">
    <source>
        <dbReference type="Proteomes" id="UP000636709"/>
    </source>
</evidence>
<feature type="chain" id="PRO_5032527909" description="PD-(D/E)XK endonuclease-like domain-containing protein" evidence="3">
    <location>
        <begin position="37"/>
        <end position="257"/>
    </location>
</feature>
<keyword evidence="3" id="KW-0732">Signal</keyword>
<evidence type="ECO:0008006" key="6">
    <source>
        <dbReference type="Google" id="ProtNLM"/>
    </source>
</evidence>
<evidence type="ECO:0000256" key="3">
    <source>
        <dbReference type="SAM" id="SignalP"/>
    </source>
</evidence>
<dbReference type="PANTHER" id="PTHR14464">
    <property type="entry name" value="EXONUCLEASE V"/>
    <property type="match status" value="1"/>
</dbReference>
<dbReference type="GO" id="GO:0045145">
    <property type="term" value="F:single-stranded DNA 5'-3' DNA exonuclease activity"/>
    <property type="evidence" value="ECO:0007669"/>
    <property type="project" value="InterPro"/>
</dbReference>